<comment type="caution">
    <text evidence="2">The sequence shown here is derived from an EMBL/GenBank/DDBJ whole genome shotgun (WGS) entry which is preliminary data.</text>
</comment>
<accession>A0ABU2ZJB8</accession>
<evidence type="ECO:0000313" key="3">
    <source>
        <dbReference type="Proteomes" id="UP001259803"/>
    </source>
</evidence>
<dbReference type="Proteomes" id="UP001259803">
    <property type="component" value="Unassembled WGS sequence"/>
</dbReference>
<feature type="transmembrane region" description="Helical" evidence="1">
    <location>
        <begin position="49"/>
        <end position="69"/>
    </location>
</feature>
<feature type="transmembrane region" description="Helical" evidence="1">
    <location>
        <begin position="324"/>
        <end position="348"/>
    </location>
</feature>
<evidence type="ECO:0000256" key="1">
    <source>
        <dbReference type="SAM" id="Phobius"/>
    </source>
</evidence>
<reference evidence="2 3" key="1">
    <citation type="submission" date="2023-09" db="EMBL/GenBank/DDBJ databases">
        <authorList>
            <person name="Rey-Velasco X."/>
        </authorList>
    </citation>
    <scope>NUCLEOTIDE SEQUENCE [LARGE SCALE GENOMIC DNA]</scope>
    <source>
        <strain evidence="2 3">F390</strain>
    </source>
</reference>
<keyword evidence="1" id="KW-0812">Transmembrane</keyword>
<protein>
    <submittedName>
        <fullName evidence="2">Uncharacterized protein</fullName>
    </submittedName>
</protein>
<keyword evidence="1" id="KW-1133">Transmembrane helix</keyword>
<sequence length="603" mass="66514">MAQGISRQRNCWHGGNDGNNATSWVCRPGDFLVAVARMKAVLGWFGRRAMLYLLLVVAIGAATFMLPWLRSEWAAAGAAQRNVQALEIALREVRAGQSAAQARLDRDAARFRSLSQAQLGQEIARRQKQRQAAQATLSNTGPLARIDPRAIVTRKQTELEIAVLDQEIAALAAARDALQAGMLRNRAQAAFEAAGPAPSEEATLALERRCDTARAALRRYKARQWIDEQLRELLTEEGTQLAQQERQSCSAARTARNRRDIAAAYHKAQERHAAAQAWTAGSVKDVTADIEQRLAQERANASNSLRARSVAEAERLQLPAILKAAAFALLLIIVTPYAIRLLFWFVLAPIAERRGAIRLDVEGGAGKAILPAPVSQPSVAIRLAQEEYLLVRQDYLQTSSQHGVKQTQWLLDRHHLFSSIASGMTFLTRISGEGDVTTISALHDPFAEVTIVTLPRGAACVLHPRALAAVVQQQRWRMRITSHWRLFSLNAWLTMQLRFLVFHGPGRLVVKGSRGVRVEQAERGRIFAQDQLVGFSTDLAYSVTRTETFWPYFLGRQSLLKDRVEAGNGILIIEEAPLAGRRGSGLRHGLEGAVDAMLKTVGL</sequence>
<organism evidence="2 3">
    <name type="scientific">Croceicoccus esteveae</name>
    <dbReference type="NCBI Taxonomy" id="3075597"/>
    <lineage>
        <taxon>Bacteria</taxon>
        <taxon>Pseudomonadati</taxon>
        <taxon>Pseudomonadota</taxon>
        <taxon>Alphaproteobacteria</taxon>
        <taxon>Sphingomonadales</taxon>
        <taxon>Erythrobacteraceae</taxon>
        <taxon>Croceicoccus</taxon>
    </lineage>
</organism>
<name>A0ABU2ZJB8_9SPHN</name>
<dbReference type="EMBL" id="JAVRHS010000005">
    <property type="protein sequence ID" value="MDT0576123.1"/>
    <property type="molecule type" value="Genomic_DNA"/>
</dbReference>
<keyword evidence="1" id="KW-0472">Membrane</keyword>
<dbReference type="RefSeq" id="WP_311340697.1">
    <property type="nucleotide sequence ID" value="NZ_JAVRHS010000005.1"/>
</dbReference>
<evidence type="ECO:0000313" key="2">
    <source>
        <dbReference type="EMBL" id="MDT0576123.1"/>
    </source>
</evidence>
<keyword evidence="3" id="KW-1185">Reference proteome</keyword>
<proteinExistence type="predicted"/>
<gene>
    <name evidence="2" type="ORF">RM533_07975</name>
</gene>